<dbReference type="PROSITE" id="PS00018">
    <property type="entry name" value="EF_HAND_1"/>
    <property type="match status" value="2"/>
</dbReference>
<keyword evidence="1" id="KW-0677">Repeat</keyword>
<evidence type="ECO:0000313" key="5">
    <source>
        <dbReference type="EMBL" id="POY74017.1"/>
    </source>
</evidence>
<evidence type="ECO:0000256" key="3">
    <source>
        <dbReference type="SAM" id="MobiDB-lite"/>
    </source>
</evidence>
<dbReference type="GO" id="GO:0005509">
    <property type="term" value="F:calcium ion binding"/>
    <property type="evidence" value="ECO:0007669"/>
    <property type="project" value="InterPro"/>
</dbReference>
<dbReference type="STRING" id="741276.A0A2S5BB76"/>
<evidence type="ECO:0000259" key="4">
    <source>
        <dbReference type="PROSITE" id="PS50222"/>
    </source>
</evidence>
<keyword evidence="2" id="KW-0106">Calcium</keyword>
<dbReference type="Pfam" id="PF13405">
    <property type="entry name" value="EF-hand_6"/>
    <property type="match status" value="1"/>
</dbReference>
<dbReference type="OrthoDB" id="429467at2759"/>
<dbReference type="InterPro" id="IPR002048">
    <property type="entry name" value="EF_hand_dom"/>
</dbReference>
<dbReference type="SUPFAM" id="SSF47473">
    <property type="entry name" value="EF-hand"/>
    <property type="match status" value="1"/>
</dbReference>
<name>A0A2S5BB76_9BASI</name>
<proteinExistence type="predicted"/>
<feature type="domain" description="EF-hand" evidence="4">
    <location>
        <begin position="107"/>
        <end position="142"/>
    </location>
</feature>
<dbReference type="CDD" id="cd00051">
    <property type="entry name" value="EFh"/>
    <property type="match status" value="1"/>
</dbReference>
<dbReference type="PROSITE" id="PS50222">
    <property type="entry name" value="EF_HAND_2"/>
    <property type="match status" value="2"/>
</dbReference>
<evidence type="ECO:0000313" key="6">
    <source>
        <dbReference type="Proteomes" id="UP000237144"/>
    </source>
</evidence>
<comment type="caution">
    <text evidence="5">The sequence shown here is derived from an EMBL/GenBank/DDBJ whole genome shotgun (WGS) entry which is preliminary data.</text>
</comment>
<evidence type="ECO:0000256" key="1">
    <source>
        <dbReference type="ARBA" id="ARBA00022737"/>
    </source>
</evidence>
<dbReference type="EMBL" id="PJQD01000029">
    <property type="protein sequence ID" value="POY74017.1"/>
    <property type="molecule type" value="Genomic_DNA"/>
</dbReference>
<dbReference type="InterPro" id="IPR018247">
    <property type="entry name" value="EF_Hand_1_Ca_BS"/>
</dbReference>
<accession>A0A2S5BB76</accession>
<dbReference type="PANTHER" id="PTHR23049">
    <property type="entry name" value="MYOSIN REGULATORY LIGHT CHAIN 2"/>
    <property type="match status" value="1"/>
</dbReference>
<keyword evidence="6" id="KW-1185">Reference proteome</keyword>
<feature type="region of interest" description="Disordered" evidence="3">
    <location>
        <begin position="1"/>
        <end position="29"/>
    </location>
</feature>
<dbReference type="Gene3D" id="1.10.238.10">
    <property type="entry name" value="EF-hand"/>
    <property type="match status" value="2"/>
</dbReference>
<dbReference type="FunFam" id="1.10.238.10:FF:000001">
    <property type="entry name" value="Calmodulin 1"/>
    <property type="match status" value="1"/>
</dbReference>
<feature type="domain" description="EF-hand" evidence="4">
    <location>
        <begin position="37"/>
        <end position="72"/>
    </location>
</feature>
<evidence type="ECO:0000256" key="2">
    <source>
        <dbReference type="ARBA" id="ARBA00022837"/>
    </source>
</evidence>
<dbReference type="SMART" id="SM00054">
    <property type="entry name" value="EFh"/>
    <property type="match status" value="2"/>
</dbReference>
<dbReference type="InterPro" id="IPR050403">
    <property type="entry name" value="Myosin_RLC"/>
</dbReference>
<protein>
    <recommendedName>
        <fullName evidence="4">EF-hand domain-containing protein</fullName>
    </recommendedName>
</protein>
<gene>
    <name evidence="5" type="ORF">BMF94_2828</name>
</gene>
<organism evidence="5 6">
    <name type="scientific">Rhodotorula taiwanensis</name>
    <dbReference type="NCBI Taxonomy" id="741276"/>
    <lineage>
        <taxon>Eukaryota</taxon>
        <taxon>Fungi</taxon>
        <taxon>Dikarya</taxon>
        <taxon>Basidiomycota</taxon>
        <taxon>Pucciniomycotina</taxon>
        <taxon>Microbotryomycetes</taxon>
        <taxon>Sporidiobolales</taxon>
        <taxon>Sporidiobolaceae</taxon>
        <taxon>Rhodotorula</taxon>
    </lineage>
</organism>
<dbReference type="AlphaFoldDB" id="A0A2S5BB76"/>
<sequence length="192" mass="21046">MSTLSVGLGRPSQESHSKAARRHPRESSGAYQVFDPQQVQVFREAFNLCDQDGDGVISQRDLEGLLASLGQTITPTKLASLLSTPSGTALNFTTFVTLLASHLSPLDAEPDLLSAFASFDPDESGTVSDEDLRRALASGRDGLEPEEIDALLHPPFFDPKSRKFNYRLFCQTLRVTDPAADNDQQQQQQQQP</sequence>
<dbReference type="Proteomes" id="UP000237144">
    <property type="component" value="Unassembled WGS sequence"/>
</dbReference>
<dbReference type="InterPro" id="IPR011992">
    <property type="entry name" value="EF-hand-dom_pair"/>
</dbReference>
<reference evidence="5 6" key="1">
    <citation type="journal article" date="2018" name="Front. Microbiol.">
        <title>Prospects for Fungal Bioremediation of Acidic Radioactive Waste Sites: Characterization and Genome Sequence of Rhodotorula taiwanensis MD1149.</title>
        <authorList>
            <person name="Tkavc R."/>
            <person name="Matrosova V.Y."/>
            <person name="Grichenko O.E."/>
            <person name="Gostincar C."/>
            <person name="Volpe R.P."/>
            <person name="Klimenkova P."/>
            <person name="Gaidamakova E.K."/>
            <person name="Zhou C.E."/>
            <person name="Stewart B.J."/>
            <person name="Lyman M.G."/>
            <person name="Malfatti S.A."/>
            <person name="Rubinfeld B."/>
            <person name="Courtot M."/>
            <person name="Singh J."/>
            <person name="Dalgard C.L."/>
            <person name="Hamilton T."/>
            <person name="Frey K.G."/>
            <person name="Gunde-Cimerman N."/>
            <person name="Dugan L."/>
            <person name="Daly M.J."/>
        </authorList>
    </citation>
    <scope>NUCLEOTIDE SEQUENCE [LARGE SCALE GENOMIC DNA]</scope>
    <source>
        <strain evidence="5 6">MD1149</strain>
    </source>
</reference>